<dbReference type="AlphaFoldDB" id="A0A1E3WBG1"/>
<gene>
    <name evidence="2" type="ORF">AUC71_11250</name>
</gene>
<dbReference type="Proteomes" id="UP000095042">
    <property type="component" value="Unassembled WGS sequence"/>
</dbReference>
<feature type="chain" id="PRO_5009139316" evidence="1">
    <location>
        <begin position="29"/>
        <end position="90"/>
    </location>
</feature>
<protein>
    <submittedName>
        <fullName evidence="2">Uncharacterized protein</fullName>
    </submittedName>
</protein>
<organism evidence="2 3">
    <name type="scientific">Methyloceanibacter marginalis</name>
    <dbReference type="NCBI Taxonomy" id="1774971"/>
    <lineage>
        <taxon>Bacteria</taxon>
        <taxon>Pseudomonadati</taxon>
        <taxon>Pseudomonadota</taxon>
        <taxon>Alphaproteobacteria</taxon>
        <taxon>Hyphomicrobiales</taxon>
        <taxon>Hyphomicrobiaceae</taxon>
        <taxon>Methyloceanibacter</taxon>
    </lineage>
</organism>
<evidence type="ECO:0000256" key="1">
    <source>
        <dbReference type="SAM" id="SignalP"/>
    </source>
</evidence>
<feature type="signal peptide" evidence="1">
    <location>
        <begin position="1"/>
        <end position="28"/>
    </location>
</feature>
<evidence type="ECO:0000313" key="3">
    <source>
        <dbReference type="Proteomes" id="UP000095042"/>
    </source>
</evidence>
<keyword evidence="3" id="KW-1185">Reference proteome</keyword>
<proteinExistence type="predicted"/>
<dbReference type="EMBL" id="LPWD01000161">
    <property type="protein sequence ID" value="ODS03144.1"/>
    <property type="molecule type" value="Genomic_DNA"/>
</dbReference>
<sequence length="90" mass="9393">MRTGLIRTLGRSAILTLTLAILPATVSAQDEASLCLITAERVDAGETLSAAEREEAHQACLAALAATGSVVQKYQFQEADFAITGTRAGD</sequence>
<comment type="caution">
    <text evidence="2">The sequence shown here is derived from an EMBL/GenBank/DDBJ whole genome shotgun (WGS) entry which is preliminary data.</text>
</comment>
<keyword evidence="1" id="KW-0732">Signal</keyword>
<evidence type="ECO:0000313" key="2">
    <source>
        <dbReference type="EMBL" id="ODS03144.1"/>
    </source>
</evidence>
<name>A0A1E3WBG1_9HYPH</name>
<reference evidence="2 3" key="1">
    <citation type="journal article" date="2016" name="Environ. Microbiol.">
        <title>New Methyloceanibacter diversity from North Sea sediments includes methanotroph containing solely the soluble methane monooxygenase.</title>
        <authorList>
            <person name="Vekeman B."/>
            <person name="Kerckhof F.M."/>
            <person name="Cremers G."/>
            <person name="de Vos P."/>
            <person name="Vandamme P."/>
            <person name="Boon N."/>
            <person name="Op den Camp H.J."/>
            <person name="Heylen K."/>
        </authorList>
    </citation>
    <scope>NUCLEOTIDE SEQUENCE [LARGE SCALE GENOMIC DNA]</scope>
    <source>
        <strain evidence="2 3">R-67177</strain>
    </source>
</reference>
<accession>A0A1E3WBG1</accession>